<dbReference type="InterPro" id="IPR011990">
    <property type="entry name" value="TPR-like_helical_dom_sf"/>
</dbReference>
<dbReference type="FunFam" id="1.25.40.10:FF:000503">
    <property type="entry name" value="Pentatricopeptide repeat-containing protein, mitochondrial"/>
    <property type="match status" value="1"/>
</dbReference>
<dbReference type="Pfam" id="PF14432">
    <property type="entry name" value="DYW_deaminase"/>
    <property type="match status" value="1"/>
</dbReference>
<evidence type="ECO:0000256" key="5">
    <source>
        <dbReference type="ARBA" id="ARBA00023128"/>
    </source>
</evidence>
<feature type="compositionally biased region" description="Polar residues" evidence="7">
    <location>
        <begin position="173"/>
        <end position="212"/>
    </location>
</feature>
<keyword evidence="10" id="KW-1185">Reference proteome</keyword>
<dbReference type="GO" id="GO:0009451">
    <property type="term" value="P:RNA modification"/>
    <property type="evidence" value="ECO:0007669"/>
    <property type="project" value="InterPro"/>
</dbReference>
<feature type="compositionally biased region" description="Low complexity" evidence="7">
    <location>
        <begin position="157"/>
        <end position="172"/>
    </location>
</feature>
<protein>
    <submittedName>
        <fullName evidence="9">Pentatricopeptide repeat-containing protein-like</fullName>
    </submittedName>
</protein>
<comment type="similarity">
    <text evidence="2">Belongs to the PPR family. PCMP-H subfamily.</text>
</comment>
<evidence type="ECO:0000256" key="1">
    <source>
        <dbReference type="ARBA" id="ARBA00004173"/>
    </source>
</evidence>
<reference evidence="9 10" key="1">
    <citation type="journal article" date="2015" name="Proc. Natl. Acad. Sci. U.S.A.">
        <title>The resurrection genome of Boea hygrometrica: A blueprint for survival of dehydration.</title>
        <authorList>
            <person name="Xiao L."/>
            <person name="Yang G."/>
            <person name="Zhang L."/>
            <person name="Yang X."/>
            <person name="Zhao S."/>
            <person name="Ji Z."/>
            <person name="Zhou Q."/>
            <person name="Hu M."/>
            <person name="Wang Y."/>
            <person name="Chen M."/>
            <person name="Xu Y."/>
            <person name="Jin H."/>
            <person name="Xiao X."/>
            <person name="Hu G."/>
            <person name="Bao F."/>
            <person name="Hu Y."/>
            <person name="Wan P."/>
            <person name="Li L."/>
            <person name="Deng X."/>
            <person name="Kuang T."/>
            <person name="Xiang C."/>
            <person name="Zhu J.K."/>
            <person name="Oliver M.J."/>
            <person name="He Y."/>
        </authorList>
    </citation>
    <scope>NUCLEOTIDE SEQUENCE [LARGE SCALE GENOMIC DNA]</scope>
    <source>
        <strain evidence="10">cv. XS01</strain>
    </source>
</reference>
<evidence type="ECO:0000256" key="6">
    <source>
        <dbReference type="PROSITE-ProRule" id="PRU00708"/>
    </source>
</evidence>
<feature type="compositionally biased region" description="Polar residues" evidence="7">
    <location>
        <begin position="68"/>
        <end position="80"/>
    </location>
</feature>
<evidence type="ECO:0000259" key="8">
    <source>
        <dbReference type="Pfam" id="PF14432"/>
    </source>
</evidence>
<feature type="compositionally biased region" description="Polar residues" evidence="7">
    <location>
        <begin position="90"/>
        <end position="103"/>
    </location>
</feature>
<gene>
    <name evidence="9" type="ORF">F511_10296</name>
</gene>
<feature type="compositionally biased region" description="Polar residues" evidence="7">
    <location>
        <begin position="111"/>
        <end position="154"/>
    </location>
</feature>
<dbReference type="Proteomes" id="UP000250235">
    <property type="component" value="Unassembled WGS sequence"/>
</dbReference>
<name>A0A2Z7C2U2_9LAMI</name>
<evidence type="ECO:0000256" key="3">
    <source>
        <dbReference type="ARBA" id="ARBA00022737"/>
    </source>
</evidence>
<dbReference type="GO" id="GO:0008270">
    <property type="term" value="F:zinc ion binding"/>
    <property type="evidence" value="ECO:0007669"/>
    <property type="project" value="InterPro"/>
</dbReference>
<dbReference type="EMBL" id="KQ999821">
    <property type="protein sequence ID" value="KZV41162.1"/>
    <property type="molecule type" value="Genomic_DNA"/>
</dbReference>
<dbReference type="PANTHER" id="PTHR47926:SF353">
    <property type="entry name" value="DYW DOMAIN-CONTAINING PROTEIN"/>
    <property type="match status" value="1"/>
</dbReference>
<dbReference type="Gene3D" id="1.25.40.10">
    <property type="entry name" value="Tetratricopeptide repeat domain"/>
    <property type="match status" value="1"/>
</dbReference>
<sequence>MVLPLMAIRRANFAASLYKVSPSVTFISERTVTLALNLALPTIRSLSTSAAPEDFQRPISQSSTSSSLGFNRNPENQWASRSDGAHQDNDFQNLNQGYANQRNFIPGQGGSDRSANFPSQSQNHLPPRGNANQWNNHQNEGYAQNQNPNFSRNYPPQGGYQRNQNYNQGHNYPQQEGANYNHDFNQGYPQRQSQNQSGSHGQTAPSQVQNQGAVVKHQAPSAGEPSHIVDIFSLCREGKLKEVIEHMDKGVPANADCFSLLFELCGKSKKFEEAKKVHDYFLRSTFRSELQLNNKVLDMYTKCGSMTDARRVFDHMPDRNIDSWHLMISGYAANGLGDDGLAMFEQMRKLGVQPTEQTFLAVFEACASAEAIEEGFLHFESMKADYGITPGIEHYLGLLGVLGKCGHLAEAVAYIETLPFEPTAVIWEALMNYARIHGDIDLEDHAEELMVSLDPSKAIANKIPTPPPKKQSAINMLVGRNRIPEFRSPTLYKDDEKLLAAKKEQVYVPDTRYVLHDIDQEAKEQALLYHSERLAIAYGLISTPARTPLRIIKNLRICGDCHNAIKIMSRIVGRELIVRDNKRFHHFKDGKCSCNDYW</sequence>
<accession>A0A2Z7C2U2</accession>
<dbReference type="InterPro" id="IPR046960">
    <property type="entry name" value="PPR_At4g14850-like_plant"/>
</dbReference>
<evidence type="ECO:0000256" key="4">
    <source>
        <dbReference type="ARBA" id="ARBA00022946"/>
    </source>
</evidence>
<feature type="domain" description="DYW" evidence="8">
    <location>
        <begin position="507"/>
        <end position="598"/>
    </location>
</feature>
<proteinExistence type="inferred from homology"/>
<dbReference type="Pfam" id="PF13041">
    <property type="entry name" value="PPR_2"/>
    <property type="match status" value="1"/>
</dbReference>
<feature type="repeat" description="PPR" evidence="6">
    <location>
        <begin position="320"/>
        <end position="354"/>
    </location>
</feature>
<evidence type="ECO:0000256" key="7">
    <source>
        <dbReference type="SAM" id="MobiDB-lite"/>
    </source>
</evidence>
<evidence type="ECO:0000313" key="10">
    <source>
        <dbReference type="Proteomes" id="UP000250235"/>
    </source>
</evidence>
<dbReference type="InterPro" id="IPR002885">
    <property type="entry name" value="PPR_rpt"/>
</dbReference>
<dbReference type="GO" id="GO:0003723">
    <property type="term" value="F:RNA binding"/>
    <property type="evidence" value="ECO:0007669"/>
    <property type="project" value="InterPro"/>
</dbReference>
<feature type="region of interest" description="Disordered" evidence="7">
    <location>
        <begin position="49"/>
        <end position="222"/>
    </location>
</feature>
<comment type="subcellular location">
    <subcellularLocation>
        <location evidence="1">Mitochondrion</location>
    </subcellularLocation>
</comment>
<dbReference type="GO" id="GO:0005739">
    <property type="term" value="C:mitochondrion"/>
    <property type="evidence" value="ECO:0007669"/>
    <property type="project" value="UniProtKB-SubCell"/>
</dbReference>
<organism evidence="9 10">
    <name type="scientific">Dorcoceras hygrometricum</name>
    <dbReference type="NCBI Taxonomy" id="472368"/>
    <lineage>
        <taxon>Eukaryota</taxon>
        <taxon>Viridiplantae</taxon>
        <taxon>Streptophyta</taxon>
        <taxon>Embryophyta</taxon>
        <taxon>Tracheophyta</taxon>
        <taxon>Spermatophyta</taxon>
        <taxon>Magnoliopsida</taxon>
        <taxon>eudicotyledons</taxon>
        <taxon>Gunneridae</taxon>
        <taxon>Pentapetalae</taxon>
        <taxon>asterids</taxon>
        <taxon>lamiids</taxon>
        <taxon>Lamiales</taxon>
        <taxon>Gesneriaceae</taxon>
        <taxon>Didymocarpoideae</taxon>
        <taxon>Trichosporeae</taxon>
        <taxon>Loxocarpinae</taxon>
        <taxon>Dorcoceras</taxon>
    </lineage>
</organism>
<dbReference type="NCBIfam" id="TIGR00756">
    <property type="entry name" value="PPR"/>
    <property type="match status" value="1"/>
</dbReference>
<dbReference type="OrthoDB" id="185373at2759"/>
<dbReference type="PANTHER" id="PTHR47926">
    <property type="entry name" value="PENTATRICOPEPTIDE REPEAT-CONTAINING PROTEIN"/>
    <property type="match status" value="1"/>
</dbReference>
<dbReference type="PROSITE" id="PS51375">
    <property type="entry name" value="PPR"/>
    <property type="match status" value="1"/>
</dbReference>
<dbReference type="InterPro" id="IPR032867">
    <property type="entry name" value="DYW_dom"/>
</dbReference>
<keyword evidence="4" id="KW-0809">Transit peptide</keyword>
<dbReference type="AlphaFoldDB" id="A0A2Z7C2U2"/>
<keyword evidence="5" id="KW-0496">Mitochondrion</keyword>
<evidence type="ECO:0000313" key="9">
    <source>
        <dbReference type="EMBL" id="KZV41162.1"/>
    </source>
</evidence>
<keyword evidence="3" id="KW-0677">Repeat</keyword>
<evidence type="ECO:0000256" key="2">
    <source>
        <dbReference type="ARBA" id="ARBA00006643"/>
    </source>
</evidence>